<proteinExistence type="predicted"/>
<feature type="region of interest" description="Disordered" evidence="2">
    <location>
        <begin position="73"/>
        <end position="149"/>
    </location>
</feature>
<dbReference type="HOGENOM" id="CLU_696365_0_0_1"/>
<organism evidence="4">
    <name type="scientific">Verticillium alfalfae (strain VaMs.102 / ATCC MYA-4576 / FGSC 10136)</name>
    <name type="common">Verticillium wilt of alfalfa</name>
    <name type="synonym">Verticillium albo-atrum</name>
    <dbReference type="NCBI Taxonomy" id="526221"/>
    <lineage>
        <taxon>Eukaryota</taxon>
        <taxon>Fungi</taxon>
        <taxon>Dikarya</taxon>
        <taxon>Ascomycota</taxon>
        <taxon>Pezizomycotina</taxon>
        <taxon>Sordariomycetes</taxon>
        <taxon>Hypocreomycetidae</taxon>
        <taxon>Glomerellales</taxon>
        <taxon>Plectosphaerellaceae</taxon>
        <taxon>Verticillium</taxon>
    </lineage>
</organism>
<evidence type="ECO:0000313" key="3">
    <source>
        <dbReference type="EMBL" id="EEY15321.1"/>
    </source>
</evidence>
<feature type="compositionally biased region" description="Polar residues" evidence="2">
    <location>
        <begin position="80"/>
        <end position="94"/>
    </location>
</feature>
<protein>
    <submittedName>
        <fullName evidence="3">Negative acting factor</fullName>
    </submittedName>
</protein>
<dbReference type="InterPro" id="IPR001138">
    <property type="entry name" value="Zn2Cys6_DnaBD"/>
</dbReference>
<gene>
    <name evidence="3" type="ORF">VDBG_01430</name>
</gene>
<keyword evidence="1" id="KW-0539">Nucleus</keyword>
<dbReference type="eggNOG" id="ENOG502S9F6">
    <property type="taxonomic scope" value="Eukaryota"/>
</dbReference>
<dbReference type="PANTHER" id="PTHR38791:SF13">
    <property type="entry name" value="ZN(2)-C6 FUNGAL-TYPE DOMAIN-CONTAINING PROTEIN"/>
    <property type="match status" value="1"/>
</dbReference>
<dbReference type="STRING" id="526221.C9S871"/>
<feature type="region of interest" description="Disordered" evidence="2">
    <location>
        <begin position="28"/>
        <end position="61"/>
    </location>
</feature>
<name>C9S871_VERA1</name>
<dbReference type="EMBL" id="DS985214">
    <property type="protein sequence ID" value="EEY15321.1"/>
    <property type="molecule type" value="Genomic_DNA"/>
</dbReference>
<dbReference type="GO" id="GO:0008270">
    <property type="term" value="F:zinc ion binding"/>
    <property type="evidence" value="ECO:0007669"/>
    <property type="project" value="InterPro"/>
</dbReference>
<reference evidence="4" key="1">
    <citation type="journal article" date="2011" name="PLoS Pathog.">
        <title>Comparative genomics yields insights into niche adaptation of plant vascular wilt pathogens.</title>
        <authorList>
            <person name="Klosterman S.J."/>
            <person name="Subbarao K.V."/>
            <person name="Kang S."/>
            <person name="Veronese P."/>
            <person name="Gold S.E."/>
            <person name="Thomma B.P.H.J."/>
            <person name="Chen Z."/>
            <person name="Henrissat B."/>
            <person name="Lee Y.-H."/>
            <person name="Park J."/>
            <person name="Garcia-Pedrajas M.D."/>
            <person name="Barbara D.J."/>
            <person name="Anchieta A."/>
            <person name="de Jonge R."/>
            <person name="Santhanam P."/>
            <person name="Maruthachalam K."/>
            <person name="Atallah Z."/>
            <person name="Amyotte S.G."/>
            <person name="Paz Z."/>
            <person name="Inderbitzin P."/>
            <person name="Hayes R.J."/>
            <person name="Heiman D.I."/>
            <person name="Young S."/>
            <person name="Zeng Q."/>
            <person name="Engels R."/>
            <person name="Galagan J."/>
            <person name="Cuomo C.A."/>
            <person name="Dobinson K.F."/>
            <person name="Ma L.-J."/>
        </authorList>
    </citation>
    <scope>NUCLEOTIDE SEQUENCE [LARGE SCALE GENOMIC DNA]</scope>
    <source>
        <strain evidence="4">VaMs.102 / ATCC MYA-4576 / FGSC 10136</strain>
    </source>
</reference>
<dbReference type="AlphaFoldDB" id="C9S871"/>
<sequence length="418" mass="45817">MPMSMGHPQGMPYYNHMSMAPNPYQLPSDNIRYAIPPHDMRYGGGPRGPKKCDEAQPTCNNCKKSKRDCAGYDPIFKQQPGPSNIQPALNSHHQSPVSTPTVPSSLPPAPLQPSNPYGSQPSVLPSSYGPPPSASTHFDSALNSPASAKADGYGTAIDPALQNLPMLASTPNFASGQQSATGGNLTLRAKKMKIEQILDLLGPAPSPPSEGDGQVTPEVAKEITRVYHEVLFQGGPHDPLPPPTDPVEIRNRVFVVDVLLRGDFMMSANPLTAPRADSDTNRVREYEFWYNLAHFLCLPDTTYESKHDERETALNRIRTLLDGQENRDLLYSIAIARELAPRLDPGYETSIPQQADESEPKNRLFVASNFIRREAQVSGGTTNVVRRFSEIAIQSFINPGVNIGRLNNTGVLKQSWEE</sequence>
<dbReference type="CDD" id="cd00067">
    <property type="entry name" value="GAL4"/>
    <property type="match status" value="1"/>
</dbReference>
<dbReference type="SUPFAM" id="SSF57701">
    <property type="entry name" value="Zn2/Cys6 DNA-binding domain"/>
    <property type="match status" value="1"/>
</dbReference>
<dbReference type="KEGG" id="val:VDBG_01430"/>
<dbReference type="GeneID" id="9536442"/>
<dbReference type="OrthoDB" id="5375558at2759"/>
<evidence type="ECO:0000256" key="1">
    <source>
        <dbReference type="ARBA" id="ARBA00023242"/>
    </source>
</evidence>
<feature type="compositionally biased region" description="Low complexity" evidence="2">
    <location>
        <begin position="95"/>
        <end position="104"/>
    </location>
</feature>
<evidence type="ECO:0000256" key="2">
    <source>
        <dbReference type="SAM" id="MobiDB-lite"/>
    </source>
</evidence>
<dbReference type="OMA" id="HRIREFR"/>
<dbReference type="PANTHER" id="PTHR38791">
    <property type="entry name" value="ZN(II)2CYS6 TRANSCRIPTION FACTOR (EUROFUNG)-RELATED-RELATED"/>
    <property type="match status" value="1"/>
</dbReference>
<dbReference type="Proteomes" id="UP000008698">
    <property type="component" value="Unassembled WGS sequence"/>
</dbReference>
<dbReference type="GO" id="GO:0000981">
    <property type="term" value="F:DNA-binding transcription factor activity, RNA polymerase II-specific"/>
    <property type="evidence" value="ECO:0007669"/>
    <property type="project" value="InterPro"/>
</dbReference>
<feature type="compositionally biased region" description="Polar residues" evidence="2">
    <location>
        <begin position="134"/>
        <end position="146"/>
    </location>
</feature>
<dbReference type="RefSeq" id="XP_003009747.1">
    <property type="nucleotide sequence ID" value="XM_003009701.1"/>
</dbReference>
<accession>C9S871</accession>
<evidence type="ECO:0000313" key="4">
    <source>
        <dbReference type="Proteomes" id="UP000008698"/>
    </source>
</evidence>
<keyword evidence="4" id="KW-1185">Reference proteome</keyword>
<dbReference type="InterPro" id="IPR053175">
    <property type="entry name" value="DHMBA_Reg_Transcription_Factor"/>
</dbReference>
<dbReference type="InterPro" id="IPR036864">
    <property type="entry name" value="Zn2-C6_fun-type_DNA-bd_sf"/>
</dbReference>